<comment type="similarity">
    <text evidence="1">Belongs to the nematode receptor-like protein sre family.</text>
</comment>
<reference evidence="3" key="1">
    <citation type="journal article" date="2008" name="Nat. Genet.">
        <title>The Pristionchus pacificus genome provides a unique perspective on nematode lifestyle and parasitism.</title>
        <authorList>
            <person name="Dieterich C."/>
            <person name="Clifton S.W."/>
            <person name="Schuster L.N."/>
            <person name="Chinwalla A."/>
            <person name="Delehaunty K."/>
            <person name="Dinkelacker I."/>
            <person name="Fulton L."/>
            <person name="Fulton R."/>
            <person name="Godfrey J."/>
            <person name="Minx P."/>
            <person name="Mitreva M."/>
            <person name="Roeseler W."/>
            <person name="Tian H."/>
            <person name="Witte H."/>
            <person name="Yang S.P."/>
            <person name="Wilson R.K."/>
            <person name="Sommer R.J."/>
        </authorList>
    </citation>
    <scope>NUCLEOTIDE SEQUENCE [LARGE SCALE GENOMIC DNA]</scope>
    <source>
        <strain evidence="3">PS312</strain>
    </source>
</reference>
<organism evidence="2 3">
    <name type="scientific">Pristionchus pacificus</name>
    <name type="common">Parasitic nematode worm</name>
    <dbReference type="NCBI Taxonomy" id="54126"/>
    <lineage>
        <taxon>Eukaryota</taxon>
        <taxon>Metazoa</taxon>
        <taxon>Ecdysozoa</taxon>
        <taxon>Nematoda</taxon>
        <taxon>Chromadorea</taxon>
        <taxon>Rhabditida</taxon>
        <taxon>Rhabditina</taxon>
        <taxon>Diplogasteromorpha</taxon>
        <taxon>Diplogasteroidea</taxon>
        <taxon>Neodiplogasteridae</taxon>
        <taxon>Pristionchus</taxon>
    </lineage>
</organism>
<dbReference type="Proteomes" id="UP000005239">
    <property type="component" value="Unassembled WGS sequence"/>
</dbReference>
<proteinExistence type="inferred from homology"/>
<dbReference type="EnsemblMetazoa" id="PPA40284.1">
    <property type="protein sequence ID" value="PPA40284.1"/>
    <property type="gene ID" value="WBGene00278653"/>
</dbReference>
<keyword evidence="3" id="KW-1185">Reference proteome</keyword>
<evidence type="ECO:0000256" key="1">
    <source>
        <dbReference type="ARBA" id="ARBA00006803"/>
    </source>
</evidence>
<gene>
    <name evidence="2" type="primary">WBGene00278653</name>
</gene>
<dbReference type="PANTHER" id="PTHR23128">
    <property type="entry name" value="SERPENTINE RECEPTOR, CLASS E (EPSILON)-RELATED"/>
    <property type="match status" value="1"/>
</dbReference>
<dbReference type="OrthoDB" id="5859687at2759"/>
<sequence length="297" mass="34037">MKDISTIFFPAADVFTVIGSNNESYWINCITRLEYLQGSEHVVHVNLLIIFTNYTSLIQIGLYCQMVLILYESKKNTVSFHFIYDYTGLAHFPVPHLNIIRLTGFNLSFLFCGAVFAERLCATRFVIDYERNVGVYISIILNLATDVFSILIAALIVKGVLNGYYLSLVALFPNPFYCLLFHKMIKRNERHLSSLNELGGAKTHDTYTLSLRVQLKENIWSMQKIESVLYLLTGFLACDLLFVFLPPLFLDKPQDLRDLQWFTVAANIVDCRLLVAAISMAFHSYFLPADLKRLINK</sequence>
<accession>A0A2A6CGQ8</accession>
<name>A0A2A6CGQ8_PRIPA</name>
<evidence type="ECO:0000313" key="3">
    <source>
        <dbReference type="Proteomes" id="UP000005239"/>
    </source>
</evidence>
<dbReference type="InterPro" id="IPR004151">
    <property type="entry name" value="7TM_GPCR_serpentine_rcpt_Sre"/>
</dbReference>
<protein>
    <submittedName>
        <fullName evidence="2">G protein-coupled receptor</fullName>
    </submittedName>
</protein>
<dbReference type="PANTHER" id="PTHR23128:SF132">
    <property type="entry name" value="SERPENTINE RECEPTOR, CLASS E (EPSILON)-RELATED"/>
    <property type="match status" value="1"/>
</dbReference>
<dbReference type="AlphaFoldDB" id="A0A2A6CGQ8"/>
<dbReference type="GO" id="GO:0007606">
    <property type="term" value="P:sensory perception of chemical stimulus"/>
    <property type="evidence" value="ECO:0007669"/>
    <property type="project" value="InterPro"/>
</dbReference>
<accession>A0A8R1YXC8</accession>
<reference evidence="2" key="2">
    <citation type="submission" date="2022-06" db="UniProtKB">
        <authorList>
            <consortium name="EnsemblMetazoa"/>
        </authorList>
    </citation>
    <scope>IDENTIFICATION</scope>
    <source>
        <strain evidence="2">PS312</strain>
    </source>
</reference>
<evidence type="ECO:0000313" key="2">
    <source>
        <dbReference type="EnsemblMetazoa" id="PPA40284.1"/>
    </source>
</evidence>
<dbReference type="GO" id="GO:0016020">
    <property type="term" value="C:membrane"/>
    <property type="evidence" value="ECO:0007669"/>
    <property type="project" value="InterPro"/>
</dbReference>
<dbReference type="Pfam" id="PF03125">
    <property type="entry name" value="Sre"/>
    <property type="match status" value="1"/>
</dbReference>